<proteinExistence type="predicted"/>
<organism evidence="2">
    <name type="scientific">Arundo donax</name>
    <name type="common">Giant reed</name>
    <name type="synonym">Donax arundinaceus</name>
    <dbReference type="NCBI Taxonomy" id="35708"/>
    <lineage>
        <taxon>Eukaryota</taxon>
        <taxon>Viridiplantae</taxon>
        <taxon>Streptophyta</taxon>
        <taxon>Embryophyta</taxon>
        <taxon>Tracheophyta</taxon>
        <taxon>Spermatophyta</taxon>
        <taxon>Magnoliopsida</taxon>
        <taxon>Liliopsida</taxon>
        <taxon>Poales</taxon>
        <taxon>Poaceae</taxon>
        <taxon>PACMAD clade</taxon>
        <taxon>Arundinoideae</taxon>
        <taxon>Arundineae</taxon>
        <taxon>Arundo</taxon>
    </lineage>
</organism>
<dbReference type="EMBL" id="GBRH01274691">
    <property type="protein sequence ID" value="JAD23204.1"/>
    <property type="molecule type" value="Transcribed_RNA"/>
</dbReference>
<protein>
    <submittedName>
        <fullName evidence="2">Uncharacterized protein</fullName>
    </submittedName>
</protein>
<sequence length="38" mass="4384">MEFVILTIPVSRKPKGRGENEKKKEKKLVKDGGRWEGD</sequence>
<evidence type="ECO:0000313" key="2">
    <source>
        <dbReference type="EMBL" id="JAD23204.1"/>
    </source>
</evidence>
<reference evidence="2" key="1">
    <citation type="submission" date="2014-09" db="EMBL/GenBank/DDBJ databases">
        <authorList>
            <person name="Magalhaes I.L.F."/>
            <person name="Oliveira U."/>
            <person name="Santos F.R."/>
            <person name="Vidigal T.H.D.A."/>
            <person name="Brescovit A.D."/>
            <person name="Santos A.J."/>
        </authorList>
    </citation>
    <scope>NUCLEOTIDE SEQUENCE</scope>
    <source>
        <tissue evidence="2">Shoot tissue taken approximately 20 cm above the soil surface</tissue>
    </source>
</reference>
<accession>A0A0A8YB56</accession>
<reference evidence="2" key="2">
    <citation type="journal article" date="2015" name="Data Brief">
        <title>Shoot transcriptome of the giant reed, Arundo donax.</title>
        <authorList>
            <person name="Barrero R.A."/>
            <person name="Guerrero F.D."/>
            <person name="Moolhuijzen P."/>
            <person name="Goolsby J.A."/>
            <person name="Tidwell J."/>
            <person name="Bellgard S.E."/>
            <person name="Bellgard M.I."/>
        </authorList>
    </citation>
    <scope>NUCLEOTIDE SEQUENCE</scope>
    <source>
        <tissue evidence="2">Shoot tissue taken approximately 20 cm above the soil surface</tissue>
    </source>
</reference>
<name>A0A0A8YB56_ARUDO</name>
<dbReference type="AlphaFoldDB" id="A0A0A8YB56"/>
<evidence type="ECO:0000256" key="1">
    <source>
        <dbReference type="SAM" id="MobiDB-lite"/>
    </source>
</evidence>
<feature type="compositionally biased region" description="Basic and acidic residues" evidence="1">
    <location>
        <begin position="16"/>
        <end position="38"/>
    </location>
</feature>
<feature type="region of interest" description="Disordered" evidence="1">
    <location>
        <begin position="12"/>
        <end position="38"/>
    </location>
</feature>